<dbReference type="GO" id="GO:0005524">
    <property type="term" value="F:ATP binding"/>
    <property type="evidence" value="ECO:0007669"/>
    <property type="project" value="InterPro"/>
</dbReference>
<gene>
    <name evidence="2" type="ORF">P170DRAFT_357004</name>
</gene>
<accession>A0A2I2G8G6</accession>
<dbReference type="InterPro" id="IPR011009">
    <property type="entry name" value="Kinase-like_dom_sf"/>
</dbReference>
<feature type="domain" description="Protein kinase" evidence="1">
    <location>
        <begin position="12"/>
        <end position="230"/>
    </location>
</feature>
<reference evidence="2 3" key="1">
    <citation type="submission" date="2016-12" db="EMBL/GenBank/DDBJ databases">
        <title>The genomes of Aspergillus section Nigri reveals drivers in fungal speciation.</title>
        <authorList>
            <consortium name="DOE Joint Genome Institute"/>
            <person name="Vesth T.C."/>
            <person name="Nybo J."/>
            <person name="Theobald S."/>
            <person name="Brandl J."/>
            <person name="Frisvad J.C."/>
            <person name="Nielsen K.F."/>
            <person name="Lyhne E.K."/>
            <person name="Kogle M.E."/>
            <person name="Kuo A."/>
            <person name="Riley R."/>
            <person name="Clum A."/>
            <person name="Nolan M."/>
            <person name="Lipzen A."/>
            <person name="Salamov A."/>
            <person name="Henrissat B."/>
            <person name="Wiebenga A."/>
            <person name="De Vries R.P."/>
            <person name="Grigoriev I.V."/>
            <person name="Mortensen U.H."/>
            <person name="Andersen M.R."/>
            <person name="Baker S.E."/>
        </authorList>
    </citation>
    <scope>NUCLEOTIDE SEQUENCE [LARGE SCALE GENOMIC DNA]</scope>
    <source>
        <strain evidence="2 3">IBT 23096</strain>
    </source>
</reference>
<dbReference type="GeneID" id="36551891"/>
<dbReference type="Gene3D" id="1.10.510.10">
    <property type="entry name" value="Transferase(Phosphotransferase) domain 1"/>
    <property type="match status" value="1"/>
</dbReference>
<dbReference type="Pfam" id="PF01636">
    <property type="entry name" value="APH"/>
    <property type="match status" value="1"/>
</dbReference>
<organism evidence="2 3">
    <name type="scientific">Aspergillus steynii IBT 23096</name>
    <dbReference type="NCBI Taxonomy" id="1392250"/>
    <lineage>
        <taxon>Eukaryota</taxon>
        <taxon>Fungi</taxon>
        <taxon>Dikarya</taxon>
        <taxon>Ascomycota</taxon>
        <taxon>Pezizomycotina</taxon>
        <taxon>Eurotiomycetes</taxon>
        <taxon>Eurotiomycetidae</taxon>
        <taxon>Eurotiales</taxon>
        <taxon>Aspergillaceae</taxon>
        <taxon>Aspergillus</taxon>
        <taxon>Aspergillus subgen. Circumdati</taxon>
    </lineage>
</organism>
<proteinExistence type="predicted"/>
<comment type="caution">
    <text evidence="2">The sequence shown here is derived from an EMBL/GenBank/DDBJ whole genome shotgun (WGS) entry which is preliminary data.</text>
</comment>
<dbReference type="VEuPathDB" id="FungiDB:P170DRAFT_357004"/>
<dbReference type="RefSeq" id="XP_024704473.1">
    <property type="nucleotide sequence ID" value="XM_024844191.1"/>
</dbReference>
<dbReference type="InterPro" id="IPR002575">
    <property type="entry name" value="Aminoglycoside_PTrfase"/>
</dbReference>
<dbReference type="GO" id="GO:0004672">
    <property type="term" value="F:protein kinase activity"/>
    <property type="evidence" value="ECO:0007669"/>
    <property type="project" value="InterPro"/>
</dbReference>
<evidence type="ECO:0000313" key="3">
    <source>
        <dbReference type="Proteomes" id="UP000234275"/>
    </source>
</evidence>
<keyword evidence="3" id="KW-1185">Reference proteome</keyword>
<sequence length="230" mass="26958">MPIPCEVKLSDITFLEKLKESKYSAIFKVSIHGLLRVMKVYHNLDLCPPEWAPPDREVDLFVCESTAYQRLHDKGLCKRGLILDFYGTITNIQPLLCQPSLGMFLEDKRPPNAVLIEYIPNMRMIDLSNFSERRVSELRRILLEDIHPAGVLHGDPMPRNMMVQDKDGRVLWIDFDSAQTFTEDGFLTPRQEWWVKEEVEMVDYFVDALARDCEDGKIDRTRSYYYEWFG</sequence>
<dbReference type="SUPFAM" id="SSF56112">
    <property type="entry name" value="Protein kinase-like (PK-like)"/>
    <property type="match status" value="1"/>
</dbReference>
<dbReference type="InterPro" id="IPR000719">
    <property type="entry name" value="Prot_kinase_dom"/>
</dbReference>
<evidence type="ECO:0000259" key="1">
    <source>
        <dbReference type="PROSITE" id="PS50011"/>
    </source>
</evidence>
<evidence type="ECO:0000313" key="2">
    <source>
        <dbReference type="EMBL" id="PLB49171.1"/>
    </source>
</evidence>
<dbReference type="STRING" id="1392250.A0A2I2G8G6"/>
<name>A0A2I2G8G6_9EURO</name>
<dbReference type="AlphaFoldDB" id="A0A2I2G8G6"/>
<protein>
    <recommendedName>
        <fullName evidence="1">Protein kinase domain-containing protein</fullName>
    </recommendedName>
</protein>
<dbReference type="Proteomes" id="UP000234275">
    <property type="component" value="Unassembled WGS sequence"/>
</dbReference>
<dbReference type="OrthoDB" id="4185642at2759"/>
<dbReference type="EMBL" id="MSFO01000004">
    <property type="protein sequence ID" value="PLB49171.1"/>
    <property type="molecule type" value="Genomic_DNA"/>
</dbReference>
<dbReference type="PROSITE" id="PS50011">
    <property type="entry name" value="PROTEIN_KINASE_DOM"/>
    <property type="match status" value="1"/>
</dbReference>